<dbReference type="Proteomes" id="UP000294641">
    <property type="component" value="Unassembled WGS sequence"/>
</dbReference>
<feature type="transmembrane region" description="Helical" evidence="8">
    <location>
        <begin position="210"/>
        <end position="229"/>
    </location>
</feature>
<evidence type="ECO:0000256" key="4">
    <source>
        <dbReference type="ARBA" id="ARBA00022597"/>
    </source>
</evidence>
<evidence type="ECO:0000256" key="2">
    <source>
        <dbReference type="ARBA" id="ARBA00022448"/>
    </source>
</evidence>
<accession>A0A8B4QAN3</accession>
<feature type="transmembrane region" description="Helical" evidence="8">
    <location>
        <begin position="174"/>
        <end position="203"/>
    </location>
</feature>
<gene>
    <name evidence="11" type="ORF">DFR61_10765</name>
    <name evidence="10" type="ORF">NCTC10597_01479</name>
</gene>
<evidence type="ECO:0000313" key="11">
    <source>
        <dbReference type="EMBL" id="TDR40948.1"/>
    </source>
</evidence>
<comment type="caution">
    <text evidence="10">The sequence shown here is derived from an EMBL/GenBank/DDBJ whole genome shotgun (WGS) entry which is preliminary data.</text>
</comment>
<feature type="transmembrane region" description="Helical" evidence="8">
    <location>
        <begin position="46"/>
        <end position="68"/>
    </location>
</feature>
<feature type="transmembrane region" description="Helical" evidence="8">
    <location>
        <begin position="255"/>
        <end position="273"/>
    </location>
</feature>
<feature type="transmembrane region" description="Helical" evidence="8">
    <location>
        <begin position="12"/>
        <end position="34"/>
    </location>
</feature>
<evidence type="ECO:0000313" key="12">
    <source>
        <dbReference type="Proteomes" id="UP000254330"/>
    </source>
</evidence>
<dbReference type="AlphaFoldDB" id="A0A8B4QAN3"/>
<reference evidence="10 12" key="1">
    <citation type="submission" date="2018-06" db="EMBL/GenBank/DDBJ databases">
        <authorList>
            <consortium name="Pathogen Informatics"/>
            <person name="Doyle S."/>
        </authorList>
    </citation>
    <scope>NUCLEOTIDE SEQUENCE [LARGE SCALE GENOMIC DNA]</scope>
    <source>
        <strain evidence="10 12">NCTC10597</strain>
    </source>
</reference>
<name>A0A8B4QAN3_9BACL</name>
<dbReference type="OrthoDB" id="396983at2"/>
<evidence type="ECO:0000256" key="1">
    <source>
        <dbReference type="ARBA" id="ARBA00004651"/>
    </source>
</evidence>
<feature type="transmembrane region" description="Helical" evidence="8">
    <location>
        <begin position="304"/>
        <end position="328"/>
    </location>
</feature>
<keyword evidence="13" id="KW-1185">Reference proteome</keyword>
<protein>
    <submittedName>
        <fullName evidence="10">Predicted membrane protein, putative toxin regulator</fullName>
    </submittedName>
</protein>
<keyword evidence="5 8" id="KW-0812">Transmembrane</keyword>
<evidence type="ECO:0000256" key="7">
    <source>
        <dbReference type="ARBA" id="ARBA00023136"/>
    </source>
</evidence>
<dbReference type="InterPro" id="IPR003352">
    <property type="entry name" value="PTS_EIIC"/>
</dbReference>
<evidence type="ECO:0000256" key="3">
    <source>
        <dbReference type="ARBA" id="ARBA00022475"/>
    </source>
</evidence>
<feature type="domain" description="Phosphotransferase system EIIC" evidence="9">
    <location>
        <begin position="7"/>
        <end position="341"/>
    </location>
</feature>
<dbReference type="GO" id="GO:0009401">
    <property type="term" value="P:phosphoenolpyruvate-dependent sugar phosphotransferase system"/>
    <property type="evidence" value="ECO:0007669"/>
    <property type="project" value="InterPro"/>
</dbReference>
<keyword evidence="3" id="KW-1003">Cell membrane</keyword>
<dbReference type="Proteomes" id="UP000254330">
    <property type="component" value="Unassembled WGS sequence"/>
</dbReference>
<sequence length="345" mass="36877">MKDFMSKVLTGMSLGIVVCLIPNALVGEILKLMIQIFPEIKTVLETFLNISILATSLLPVIIGVLVGIQFKLTQIQTMSVGLATMVGSGVVSFTETGMTMAGIGVVINIGITAAIAVIFVQWIGTRLKDYTLLLMPALSIFIPGLIGMFTLPFVRSGSNYIGVGIMFLTDLQPIVMGMLIAMIFSLLILSPISTIGVATVIMISGIGAGAANLGVCASGVGMAIASYRANNFGTSLAHIASAKIQMRNFFMKPKIAAPTIITAAILGALAGIFKITGDPYSAGFGLAGFVGPLKYLSIENWSPSSILISIMMFIVLPIILNLFFIRLFERKMKWIKPEDYKVTYE</sequence>
<keyword evidence="4" id="KW-0762">Sugar transport</keyword>
<comment type="subcellular location">
    <subcellularLocation>
        <location evidence="1">Cell membrane</location>
        <topology evidence="1">Multi-pass membrane protein</topology>
    </subcellularLocation>
</comment>
<evidence type="ECO:0000256" key="5">
    <source>
        <dbReference type="ARBA" id="ARBA00022692"/>
    </source>
</evidence>
<dbReference type="GO" id="GO:0008982">
    <property type="term" value="F:protein-N(PI)-phosphohistidine-sugar phosphotransferase activity"/>
    <property type="evidence" value="ECO:0007669"/>
    <property type="project" value="InterPro"/>
</dbReference>
<proteinExistence type="predicted"/>
<feature type="transmembrane region" description="Helical" evidence="8">
    <location>
        <begin position="100"/>
        <end position="120"/>
    </location>
</feature>
<evidence type="ECO:0000256" key="8">
    <source>
        <dbReference type="SAM" id="Phobius"/>
    </source>
</evidence>
<reference evidence="11 13" key="2">
    <citation type="submission" date="2019-03" db="EMBL/GenBank/DDBJ databases">
        <title>Genomic Encyclopedia of Type Strains, Phase IV (KMG-IV): sequencing the most valuable type-strain genomes for metagenomic binning, comparative biology and taxonomic classification.</title>
        <authorList>
            <person name="Goeker M."/>
        </authorList>
    </citation>
    <scope>NUCLEOTIDE SEQUENCE [LARGE SCALE GENOMIC DNA]</scope>
    <source>
        <strain evidence="11 13">DSM 20580</strain>
    </source>
</reference>
<feature type="transmembrane region" description="Helical" evidence="8">
    <location>
        <begin position="132"/>
        <end position="154"/>
    </location>
</feature>
<feature type="transmembrane region" description="Helical" evidence="8">
    <location>
        <begin position="280"/>
        <end position="298"/>
    </location>
</feature>
<evidence type="ECO:0000259" key="9">
    <source>
        <dbReference type="Pfam" id="PF13303"/>
    </source>
</evidence>
<dbReference type="EMBL" id="SNZG01000007">
    <property type="protein sequence ID" value="TDR40948.1"/>
    <property type="molecule type" value="Genomic_DNA"/>
</dbReference>
<dbReference type="EMBL" id="UGNP01000001">
    <property type="protein sequence ID" value="STX09780.1"/>
    <property type="molecule type" value="Genomic_DNA"/>
</dbReference>
<evidence type="ECO:0000313" key="10">
    <source>
        <dbReference type="EMBL" id="STX09780.1"/>
    </source>
</evidence>
<evidence type="ECO:0000313" key="13">
    <source>
        <dbReference type="Proteomes" id="UP000294641"/>
    </source>
</evidence>
<keyword evidence="2" id="KW-0813">Transport</keyword>
<dbReference type="Pfam" id="PF13303">
    <property type="entry name" value="PTS_EIIC_2"/>
    <property type="match status" value="1"/>
</dbReference>
<dbReference type="RefSeq" id="WP_109349093.1">
    <property type="nucleotide sequence ID" value="NZ_BJUE01000008.1"/>
</dbReference>
<dbReference type="GO" id="GO:0005886">
    <property type="term" value="C:plasma membrane"/>
    <property type="evidence" value="ECO:0007669"/>
    <property type="project" value="UniProtKB-SubCell"/>
</dbReference>
<organism evidence="10 12">
    <name type="scientific">Kurthia zopfii</name>
    <dbReference type="NCBI Taxonomy" id="1650"/>
    <lineage>
        <taxon>Bacteria</taxon>
        <taxon>Bacillati</taxon>
        <taxon>Bacillota</taxon>
        <taxon>Bacilli</taxon>
        <taxon>Bacillales</taxon>
        <taxon>Caryophanaceae</taxon>
        <taxon>Kurthia</taxon>
    </lineage>
</organism>
<evidence type="ECO:0000256" key="6">
    <source>
        <dbReference type="ARBA" id="ARBA00022989"/>
    </source>
</evidence>
<keyword evidence="7 8" id="KW-0472">Membrane</keyword>
<keyword evidence="6 8" id="KW-1133">Transmembrane helix</keyword>